<feature type="signal peptide" evidence="2">
    <location>
        <begin position="1"/>
        <end position="19"/>
    </location>
</feature>
<dbReference type="AlphaFoldDB" id="A0A319EUE9"/>
<dbReference type="PANTHER" id="PTHR35043:SF7">
    <property type="entry name" value="TRANSCRIPTION FACTOR DOMAIN-CONTAINING PROTEIN"/>
    <property type="match status" value="1"/>
</dbReference>
<dbReference type="OrthoDB" id="3061561at2759"/>
<dbReference type="VEuPathDB" id="FungiDB:BO78DRAFT_398442"/>
<evidence type="ECO:0000256" key="2">
    <source>
        <dbReference type="SAM" id="SignalP"/>
    </source>
</evidence>
<name>A0A319EUE9_ASPSB</name>
<keyword evidence="2" id="KW-0732">Signal</keyword>
<dbReference type="PANTHER" id="PTHR35043">
    <property type="entry name" value="TRANSCRIPTION FACTOR DOMAIN-CONTAINING PROTEIN"/>
    <property type="match status" value="1"/>
</dbReference>
<feature type="non-terminal residue" evidence="3">
    <location>
        <position position="237"/>
    </location>
</feature>
<evidence type="ECO:0000313" key="4">
    <source>
        <dbReference type="Proteomes" id="UP000248423"/>
    </source>
</evidence>
<gene>
    <name evidence="3" type="ORF">BO78DRAFT_398442</name>
</gene>
<sequence length="237" mass="26435">MLRPSCIYLICLLASLTTAYTTFDSECSVPTSQVNFVSAPDTRGTLQILWSSLFTILACTWTVLHLNVPPISEEPEPDAWFSVKRVRTLYVTYKPAVEWFLMTLIAPEITLAKYSNDTLEVYHMRKKYLDVIKNVNWTRTHVIFAHMGGFVLRLEGPAQEIASPSAVSSSDRGEKAECQHDVESKSARSISLHEAPPSSPARGGEADHEQDIEAQPPRSITQQEISASTSILFYVNA</sequence>
<dbReference type="STRING" id="1448318.A0A319EUE9"/>
<reference evidence="3 4" key="1">
    <citation type="submission" date="2018-02" db="EMBL/GenBank/DDBJ databases">
        <title>The genomes of Aspergillus section Nigri reveals drivers in fungal speciation.</title>
        <authorList>
            <consortium name="DOE Joint Genome Institute"/>
            <person name="Vesth T.C."/>
            <person name="Nybo J."/>
            <person name="Theobald S."/>
            <person name="Brandl J."/>
            <person name="Frisvad J.C."/>
            <person name="Nielsen K.F."/>
            <person name="Lyhne E.K."/>
            <person name="Kogle M.E."/>
            <person name="Kuo A."/>
            <person name="Riley R."/>
            <person name="Clum A."/>
            <person name="Nolan M."/>
            <person name="Lipzen A."/>
            <person name="Salamov A."/>
            <person name="Henrissat B."/>
            <person name="Wiebenga A."/>
            <person name="De vries R.P."/>
            <person name="Grigoriev I.V."/>
            <person name="Mortensen U.H."/>
            <person name="Andersen M.R."/>
            <person name="Baker S.E."/>
        </authorList>
    </citation>
    <scope>NUCLEOTIDE SEQUENCE [LARGE SCALE GENOMIC DNA]</scope>
    <source>
        <strain evidence="3 4">CBS 121057</strain>
    </source>
</reference>
<evidence type="ECO:0000256" key="1">
    <source>
        <dbReference type="SAM" id="MobiDB-lite"/>
    </source>
</evidence>
<keyword evidence="4" id="KW-1185">Reference proteome</keyword>
<dbReference type="EMBL" id="KZ826361">
    <property type="protein sequence ID" value="PYI05139.1"/>
    <property type="molecule type" value="Genomic_DNA"/>
</dbReference>
<proteinExistence type="predicted"/>
<dbReference type="Proteomes" id="UP000248423">
    <property type="component" value="Unassembled WGS sequence"/>
</dbReference>
<organism evidence="3 4">
    <name type="scientific">Aspergillus sclerotiicarbonarius (strain CBS 121057 / IBT 28362)</name>
    <dbReference type="NCBI Taxonomy" id="1448318"/>
    <lineage>
        <taxon>Eukaryota</taxon>
        <taxon>Fungi</taxon>
        <taxon>Dikarya</taxon>
        <taxon>Ascomycota</taxon>
        <taxon>Pezizomycotina</taxon>
        <taxon>Eurotiomycetes</taxon>
        <taxon>Eurotiomycetidae</taxon>
        <taxon>Eurotiales</taxon>
        <taxon>Aspergillaceae</taxon>
        <taxon>Aspergillus</taxon>
        <taxon>Aspergillus subgen. Circumdati</taxon>
    </lineage>
</organism>
<feature type="region of interest" description="Disordered" evidence="1">
    <location>
        <begin position="163"/>
        <end position="222"/>
    </location>
</feature>
<feature type="chain" id="PRO_5016411591" evidence="2">
    <location>
        <begin position="20"/>
        <end position="237"/>
    </location>
</feature>
<feature type="compositionally biased region" description="Basic and acidic residues" evidence="1">
    <location>
        <begin position="171"/>
        <end position="186"/>
    </location>
</feature>
<protein>
    <submittedName>
        <fullName evidence="3">Uncharacterized protein</fullName>
    </submittedName>
</protein>
<evidence type="ECO:0000313" key="3">
    <source>
        <dbReference type="EMBL" id="PYI05139.1"/>
    </source>
</evidence>
<accession>A0A319EUE9</accession>